<evidence type="ECO:0000259" key="1">
    <source>
        <dbReference type="PROSITE" id="PS51352"/>
    </source>
</evidence>
<sequence length="176" mass="19473">MTSTKLTPGETIPAVTTPKLEGGELDLSRPPEGYQWRLIVIYRGKHCPLCTNHLKKLNHQLPEFRTLGVDVVAVSADSAVQAREQMKSVAPDFEVGYGLSVAQMRRLGLYISTPLANTETDHPFAEPALFAINRKGELFVVDIANVPFSRPEPASILMGLKFILNPDNHYPIRGTH</sequence>
<protein>
    <submittedName>
        <fullName evidence="2">AhpC/TSA family protein</fullName>
    </submittedName>
</protein>
<dbReference type="InterPro" id="IPR036249">
    <property type="entry name" value="Thioredoxin-like_sf"/>
</dbReference>
<comment type="caution">
    <text evidence="2">The sequence shown here is derived from an EMBL/GenBank/DDBJ whole genome shotgun (WGS) entry which is preliminary data.</text>
</comment>
<dbReference type="Gene3D" id="3.40.30.10">
    <property type="entry name" value="Glutaredoxin"/>
    <property type="match status" value="1"/>
</dbReference>
<keyword evidence="3" id="KW-1185">Reference proteome</keyword>
<dbReference type="PROSITE" id="PS51352">
    <property type="entry name" value="THIOREDOXIN_2"/>
    <property type="match status" value="1"/>
</dbReference>
<name>A0A9X2KX37_9GAMM</name>
<dbReference type="Proteomes" id="UP001139319">
    <property type="component" value="Unassembled WGS sequence"/>
</dbReference>
<dbReference type="InterPro" id="IPR013766">
    <property type="entry name" value="Thioredoxin_domain"/>
</dbReference>
<evidence type="ECO:0000313" key="3">
    <source>
        <dbReference type="Proteomes" id="UP001139319"/>
    </source>
</evidence>
<reference evidence="2" key="1">
    <citation type="submission" date="2022-05" db="EMBL/GenBank/DDBJ databases">
        <authorList>
            <person name="Sun H.-N."/>
        </authorList>
    </citation>
    <scope>NUCLEOTIDE SEQUENCE</scope>
    <source>
        <strain evidence="2">HB14</strain>
    </source>
</reference>
<dbReference type="GO" id="GO:0016491">
    <property type="term" value="F:oxidoreductase activity"/>
    <property type="evidence" value="ECO:0007669"/>
    <property type="project" value="InterPro"/>
</dbReference>
<dbReference type="CDD" id="cd02970">
    <property type="entry name" value="PRX_like2"/>
    <property type="match status" value="1"/>
</dbReference>
<dbReference type="GO" id="GO:0016209">
    <property type="term" value="F:antioxidant activity"/>
    <property type="evidence" value="ECO:0007669"/>
    <property type="project" value="InterPro"/>
</dbReference>
<accession>A0A9X2KX37</accession>
<organism evidence="2 3">
    <name type="scientific">Gilvimarinus xylanilyticus</name>
    <dbReference type="NCBI Taxonomy" id="2944139"/>
    <lineage>
        <taxon>Bacteria</taxon>
        <taxon>Pseudomonadati</taxon>
        <taxon>Pseudomonadota</taxon>
        <taxon>Gammaproteobacteria</taxon>
        <taxon>Cellvibrionales</taxon>
        <taxon>Cellvibrionaceae</taxon>
        <taxon>Gilvimarinus</taxon>
    </lineage>
</organism>
<dbReference type="InterPro" id="IPR000866">
    <property type="entry name" value="AhpC/TSA"/>
</dbReference>
<dbReference type="Pfam" id="PF00578">
    <property type="entry name" value="AhpC-TSA"/>
    <property type="match status" value="1"/>
</dbReference>
<dbReference type="SUPFAM" id="SSF52833">
    <property type="entry name" value="Thioredoxin-like"/>
    <property type="match status" value="1"/>
</dbReference>
<proteinExistence type="predicted"/>
<dbReference type="EMBL" id="JAMFTH010000006">
    <property type="protein sequence ID" value="MCP8900600.1"/>
    <property type="molecule type" value="Genomic_DNA"/>
</dbReference>
<evidence type="ECO:0000313" key="2">
    <source>
        <dbReference type="EMBL" id="MCP8900600.1"/>
    </source>
</evidence>
<feature type="domain" description="Thioredoxin" evidence="1">
    <location>
        <begin position="6"/>
        <end position="165"/>
    </location>
</feature>
<reference evidence="2" key="2">
    <citation type="submission" date="2023-01" db="EMBL/GenBank/DDBJ databases">
        <title>Gilvimarinus xylanilyticus HB14 isolated from Caulerpa lentillifera aquaculture base in Hainan, China.</title>
        <authorList>
            <person name="Zhang Y.-J."/>
        </authorList>
    </citation>
    <scope>NUCLEOTIDE SEQUENCE</scope>
    <source>
        <strain evidence="2">HB14</strain>
    </source>
</reference>
<gene>
    <name evidence="2" type="ORF">M6D89_14930</name>
</gene>
<dbReference type="RefSeq" id="WP_253968895.1">
    <property type="nucleotide sequence ID" value="NZ_JAMFTH010000006.1"/>
</dbReference>
<dbReference type="AlphaFoldDB" id="A0A9X2KX37"/>